<evidence type="ECO:0000313" key="2">
    <source>
        <dbReference type="Proteomes" id="UP001152024"/>
    </source>
</evidence>
<gene>
    <name evidence="1" type="ORF">NW768_005984</name>
</gene>
<name>A0ABQ8RDQ3_FUSEQ</name>
<reference evidence="1" key="1">
    <citation type="submission" date="2022-09" db="EMBL/GenBank/DDBJ databases">
        <title>Fusarium specimens isolated from Avocado Roots.</title>
        <authorList>
            <person name="Stajich J."/>
            <person name="Roper C."/>
            <person name="Heimlech-Rivalta G."/>
        </authorList>
    </citation>
    <scope>NUCLEOTIDE SEQUENCE</scope>
    <source>
        <strain evidence="1">CF00095</strain>
    </source>
</reference>
<organism evidence="1 2">
    <name type="scientific">Fusarium equiseti</name>
    <name type="common">Fusarium scirpi</name>
    <dbReference type="NCBI Taxonomy" id="61235"/>
    <lineage>
        <taxon>Eukaryota</taxon>
        <taxon>Fungi</taxon>
        <taxon>Dikarya</taxon>
        <taxon>Ascomycota</taxon>
        <taxon>Pezizomycotina</taxon>
        <taxon>Sordariomycetes</taxon>
        <taxon>Hypocreomycetidae</taxon>
        <taxon>Hypocreales</taxon>
        <taxon>Nectriaceae</taxon>
        <taxon>Fusarium</taxon>
        <taxon>Fusarium incarnatum-equiseti species complex</taxon>
    </lineage>
</organism>
<dbReference type="Proteomes" id="UP001152024">
    <property type="component" value="Unassembled WGS sequence"/>
</dbReference>
<evidence type="ECO:0000313" key="1">
    <source>
        <dbReference type="EMBL" id="KAJ4131785.1"/>
    </source>
</evidence>
<accession>A0ABQ8RDQ3</accession>
<proteinExistence type="predicted"/>
<dbReference type="EMBL" id="JAOQBH010000008">
    <property type="protein sequence ID" value="KAJ4131785.1"/>
    <property type="molecule type" value="Genomic_DNA"/>
</dbReference>
<comment type="caution">
    <text evidence="1">The sequence shown here is derived from an EMBL/GenBank/DDBJ whole genome shotgun (WGS) entry which is preliminary data.</text>
</comment>
<sequence>MKADHEVPLNLINMWKKYRIATFGSDEAWKEINEFTELYVVVVLRQFGKAFIQMGNEIWKAQADELETSSWVKVSLQTKMCGSGSQQEEEVSGT</sequence>
<protein>
    <submittedName>
        <fullName evidence="1">Uncharacterized protein</fullName>
    </submittedName>
</protein>
<keyword evidence="2" id="KW-1185">Reference proteome</keyword>